<dbReference type="AlphaFoldDB" id="A0A9P4TZX4"/>
<dbReference type="GO" id="GO:0005783">
    <property type="term" value="C:endoplasmic reticulum"/>
    <property type="evidence" value="ECO:0007669"/>
    <property type="project" value="TreeGrafter"/>
</dbReference>
<name>A0A9P4TZX4_9PEZI</name>
<sequence>MSLFTLFTTILSYTLKTYFFLTLSLYILSWALPTPHARLPSFFARVLASVGALVLCASYGFVASFALRCIGEAGLSQWTTARAFKWSMYLATGVWFDIVEGEEYLQKTRPAVFVGNHQTELDVLFLGAVFPKYISVSAKRSLKWTPILGQFMWASKTIFIDRANSQSARATFDSAASTMNTEKQSVFIFPEGTRSYSQQPALLPFKKGAFHLAVQAQVPVVPIVAANYSNVLTMKGGWKKWKFTSGRIPVKVLRPIKTAGLKSDSVEEISRWCRDDMLRTLREMDEAREGEVVGNGVGNGISSAVEKGKKMSQMQI</sequence>
<dbReference type="CDD" id="cd07989">
    <property type="entry name" value="LPLAT_AGPAT-like"/>
    <property type="match status" value="1"/>
</dbReference>
<comment type="domain">
    <text evidence="4">The HXXXXD motif is essential for acyltransferase activity and may constitute the binding site for the phosphate moiety of the glycerol-3-phosphate.</text>
</comment>
<keyword evidence="5" id="KW-1133">Transmembrane helix</keyword>
<dbReference type="Proteomes" id="UP000800235">
    <property type="component" value="Unassembled WGS sequence"/>
</dbReference>
<gene>
    <name evidence="7" type="ORF">EJ08DRAFT_659976</name>
</gene>
<dbReference type="InterPro" id="IPR004552">
    <property type="entry name" value="AGP_acyltrans"/>
</dbReference>
<comment type="catalytic activity">
    <reaction evidence="4">
        <text>a 1-acyl-sn-glycero-3-phosphate + an acyl-CoA = a 1,2-diacyl-sn-glycero-3-phosphate + CoA</text>
        <dbReference type="Rhea" id="RHEA:19709"/>
        <dbReference type="ChEBI" id="CHEBI:57287"/>
        <dbReference type="ChEBI" id="CHEBI:57970"/>
        <dbReference type="ChEBI" id="CHEBI:58342"/>
        <dbReference type="ChEBI" id="CHEBI:58608"/>
        <dbReference type="EC" id="2.3.1.51"/>
    </reaction>
</comment>
<dbReference type="EC" id="2.3.1.51" evidence="4"/>
<evidence type="ECO:0000256" key="1">
    <source>
        <dbReference type="ARBA" id="ARBA00008655"/>
    </source>
</evidence>
<keyword evidence="4" id="KW-0443">Lipid metabolism</keyword>
<reference evidence="7" key="1">
    <citation type="journal article" date="2020" name="Stud. Mycol.">
        <title>101 Dothideomycetes genomes: a test case for predicting lifestyles and emergence of pathogens.</title>
        <authorList>
            <person name="Haridas S."/>
            <person name="Albert R."/>
            <person name="Binder M."/>
            <person name="Bloem J."/>
            <person name="Labutti K."/>
            <person name="Salamov A."/>
            <person name="Andreopoulos B."/>
            <person name="Baker S."/>
            <person name="Barry K."/>
            <person name="Bills G."/>
            <person name="Bluhm B."/>
            <person name="Cannon C."/>
            <person name="Castanera R."/>
            <person name="Culley D."/>
            <person name="Daum C."/>
            <person name="Ezra D."/>
            <person name="Gonzalez J."/>
            <person name="Henrissat B."/>
            <person name="Kuo A."/>
            <person name="Liang C."/>
            <person name="Lipzen A."/>
            <person name="Lutzoni F."/>
            <person name="Magnuson J."/>
            <person name="Mondo S."/>
            <person name="Nolan M."/>
            <person name="Ohm R."/>
            <person name="Pangilinan J."/>
            <person name="Park H.-J."/>
            <person name="Ramirez L."/>
            <person name="Alfaro M."/>
            <person name="Sun H."/>
            <person name="Tritt A."/>
            <person name="Yoshinaga Y."/>
            <person name="Zwiers L.-H."/>
            <person name="Turgeon B."/>
            <person name="Goodwin S."/>
            <person name="Spatafora J."/>
            <person name="Crous P."/>
            <person name="Grigoriev I."/>
        </authorList>
    </citation>
    <scope>NUCLEOTIDE SEQUENCE</scope>
    <source>
        <strain evidence="7">CBS 130266</strain>
    </source>
</reference>
<dbReference type="PANTHER" id="PTHR10434:SF11">
    <property type="entry name" value="1-ACYL-SN-GLYCEROL-3-PHOSPHATE ACYLTRANSFERASE"/>
    <property type="match status" value="1"/>
</dbReference>
<feature type="domain" description="Phospholipid/glycerol acyltransferase" evidence="6">
    <location>
        <begin position="111"/>
        <end position="228"/>
    </location>
</feature>
<keyword evidence="4" id="KW-1208">Phospholipid metabolism</keyword>
<keyword evidence="3 4" id="KW-0012">Acyltransferase</keyword>
<organism evidence="7 8">
    <name type="scientific">Tothia fuscella</name>
    <dbReference type="NCBI Taxonomy" id="1048955"/>
    <lineage>
        <taxon>Eukaryota</taxon>
        <taxon>Fungi</taxon>
        <taxon>Dikarya</taxon>
        <taxon>Ascomycota</taxon>
        <taxon>Pezizomycotina</taxon>
        <taxon>Dothideomycetes</taxon>
        <taxon>Pleosporomycetidae</taxon>
        <taxon>Venturiales</taxon>
        <taxon>Cylindrosympodiaceae</taxon>
        <taxon>Tothia</taxon>
    </lineage>
</organism>
<dbReference type="GO" id="GO:0006654">
    <property type="term" value="P:phosphatidic acid biosynthetic process"/>
    <property type="evidence" value="ECO:0007669"/>
    <property type="project" value="TreeGrafter"/>
</dbReference>
<evidence type="ECO:0000259" key="6">
    <source>
        <dbReference type="SMART" id="SM00563"/>
    </source>
</evidence>
<dbReference type="PANTHER" id="PTHR10434">
    <property type="entry name" value="1-ACYL-SN-GLYCEROL-3-PHOSPHATE ACYLTRANSFERASE"/>
    <property type="match status" value="1"/>
</dbReference>
<evidence type="ECO:0000256" key="3">
    <source>
        <dbReference type="ARBA" id="ARBA00023315"/>
    </source>
</evidence>
<dbReference type="NCBIfam" id="TIGR00530">
    <property type="entry name" value="AGP_acyltrn"/>
    <property type="match status" value="1"/>
</dbReference>
<dbReference type="EMBL" id="MU007032">
    <property type="protein sequence ID" value="KAF2431378.1"/>
    <property type="molecule type" value="Genomic_DNA"/>
</dbReference>
<dbReference type="SMART" id="SM00563">
    <property type="entry name" value="PlsC"/>
    <property type="match status" value="1"/>
</dbReference>
<accession>A0A9P4TZX4</accession>
<dbReference type="Pfam" id="PF01553">
    <property type="entry name" value="Acyltransferase"/>
    <property type="match status" value="1"/>
</dbReference>
<dbReference type="OrthoDB" id="202234at2759"/>
<feature type="transmembrane region" description="Helical" evidence="5">
    <location>
        <begin position="42"/>
        <end position="67"/>
    </location>
</feature>
<keyword evidence="5" id="KW-0472">Membrane</keyword>
<comment type="caution">
    <text evidence="7">The sequence shown here is derived from an EMBL/GenBank/DDBJ whole genome shotgun (WGS) entry which is preliminary data.</text>
</comment>
<protein>
    <recommendedName>
        <fullName evidence="4">1-acyl-sn-glycerol-3-phosphate acyltransferase</fullName>
        <ecNumber evidence="4">2.3.1.51</ecNumber>
    </recommendedName>
</protein>
<keyword evidence="2 4" id="KW-0808">Transferase</keyword>
<evidence type="ECO:0000313" key="7">
    <source>
        <dbReference type="EMBL" id="KAF2431378.1"/>
    </source>
</evidence>
<keyword evidence="4" id="KW-0444">Lipid biosynthesis</keyword>
<comment type="similarity">
    <text evidence="1 4">Belongs to the 1-acyl-sn-glycerol-3-phosphate acyltransferase family.</text>
</comment>
<proteinExistence type="inferred from homology"/>
<dbReference type="SUPFAM" id="SSF69593">
    <property type="entry name" value="Glycerol-3-phosphate (1)-acyltransferase"/>
    <property type="match status" value="1"/>
</dbReference>
<evidence type="ECO:0000256" key="2">
    <source>
        <dbReference type="ARBA" id="ARBA00022679"/>
    </source>
</evidence>
<evidence type="ECO:0000256" key="5">
    <source>
        <dbReference type="SAM" id="Phobius"/>
    </source>
</evidence>
<dbReference type="GO" id="GO:0016020">
    <property type="term" value="C:membrane"/>
    <property type="evidence" value="ECO:0007669"/>
    <property type="project" value="InterPro"/>
</dbReference>
<feature type="transmembrane region" description="Helical" evidence="5">
    <location>
        <begin position="6"/>
        <end position="30"/>
    </location>
</feature>
<dbReference type="InterPro" id="IPR002123">
    <property type="entry name" value="Plipid/glycerol_acylTrfase"/>
</dbReference>
<keyword evidence="5" id="KW-0812">Transmembrane</keyword>
<keyword evidence="8" id="KW-1185">Reference proteome</keyword>
<evidence type="ECO:0000313" key="8">
    <source>
        <dbReference type="Proteomes" id="UP000800235"/>
    </source>
</evidence>
<evidence type="ECO:0000256" key="4">
    <source>
        <dbReference type="RuleBase" id="RU361267"/>
    </source>
</evidence>
<dbReference type="GO" id="GO:0003841">
    <property type="term" value="F:1-acylglycerol-3-phosphate O-acyltransferase activity"/>
    <property type="evidence" value="ECO:0007669"/>
    <property type="project" value="UniProtKB-UniRule"/>
</dbReference>
<keyword evidence="4" id="KW-0594">Phospholipid biosynthesis</keyword>